<keyword evidence="1" id="KW-0472">Membrane</keyword>
<organism evidence="2 3">
    <name type="scientific">Armillaria tabescens</name>
    <name type="common">Ringless honey mushroom</name>
    <name type="synonym">Agaricus tabescens</name>
    <dbReference type="NCBI Taxonomy" id="1929756"/>
    <lineage>
        <taxon>Eukaryota</taxon>
        <taxon>Fungi</taxon>
        <taxon>Dikarya</taxon>
        <taxon>Basidiomycota</taxon>
        <taxon>Agaricomycotina</taxon>
        <taxon>Agaricomycetes</taxon>
        <taxon>Agaricomycetidae</taxon>
        <taxon>Agaricales</taxon>
        <taxon>Marasmiineae</taxon>
        <taxon>Physalacriaceae</taxon>
        <taxon>Desarmillaria</taxon>
    </lineage>
</organism>
<name>A0AA39NEX5_ARMTA</name>
<feature type="transmembrane region" description="Helical" evidence="1">
    <location>
        <begin position="25"/>
        <end position="47"/>
    </location>
</feature>
<dbReference type="RefSeq" id="XP_060335513.1">
    <property type="nucleotide sequence ID" value="XM_060465483.1"/>
</dbReference>
<dbReference type="GeneID" id="85349031"/>
<evidence type="ECO:0000313" key="3">
    <source>
        <dbReference type="Proteomes" id="UP001175211"/>
    </source>
</evidence>
<dbReference type="AlphaFoldDB" id="A0AA39NEX5"/>
<dbReference type="EMBL" id="JAUEPS010000006">
    <property type="protein sequence ID" value="KAK0464392.1"/>
    <property type="molecule type" value="Genomic_DNA"/>
</dbReference>
<sequence length="186" mass="21057">MNATSFKSRVVPSIRLTFGLATTMYLFKILCTLLFGVVVCVAHPSIVKPRNGTRIDPGQQFDFEYQSIADYDISAYNFTVWLFTSRPSLFHATEDFATGSYMGRYSMRNHPGNDYPHNLPPPYLTMPNFEDLPVGFGVGEPCEDRKIYLAVIEEYATGEAAVGLRMSLSMNHIIYNATTRFRDLLQ</sequence>
<proteinExistence type="predicted"/>
<gene>
    <name evidence="2" type="ORF">EV420DRAFT_1039763</name>
</gene>
<comment type="caution">
    <text evidence="2">The sequence shown here is derived from an EMBL/GenBank/DDBJ whole genome shotgun (WGS) entry which is preliminary data.</text>
</comment>
<keyword evidence="3" id="KW-1185">Reference proteome</keyword>
<evidence type="ECO:0000313" key="2">
    <source>
        <dbReference type="EMBL" id="KAK0464392.1"/>
    </source>
</evidence>
<reference evidence="2" key="1">
    <citation type="submission" date="2023-06" db="EMBL/GenBank/DDBJ databases">
        <authorList>
            <consortium name="Lawrence Berkeley National Laboratory"/>
            <person name="Ahrendt S."/>
            <person name="Sahu N."/>
            <person name="Indic B."/>
            <person name="Wong-Bajracharya J."/>
            <person name="Merenyi Z."/>
            <person name="Ke H.-M."/>
            <person name="Monk M."/>
            <person name="Kocsube S."/>
            <person name="Drula E."/>
            <person name="Lipzen A."/>
            <person name="Balint B."/>
            <person name="Henrissat B."/>
            <person name="Andreopoulos B."/>
            <person name="Martin F.M."/>
            <person name="Harder C.B."/>
            <person name="Rigling D."/>
            <person name="Ford K.L."/>
            <person name="Foster G.D."/>
            <person name="Pangilinan J."/>
            <person name="Papanicolaou A."/>
            <person name="Barry K."/>
            <person name="LaButti K."/>
            <person name="Viragh M."/>
            <person name="Koriabine M."/>
            <person name="Yan M."/>
            <person name="Riley R."/>
            <person name="Champramary S."/>
            <person name="Plett K.L."/>
            <person name="Tsai I.J."/>
            <person name="Slot J."/>
            <person name="Sipos G."/>
            <person name="Plett J."/>
            <person name="Nagy L.G."/>
            <person name="Grigoriev I.V."/>
        </authorList>
    </citation>
    <scope>NUCLEOTIDE SEQUENCE</scope>
    <source>
        <strain evidence="2">CCBAS 213</strain>
    </source>
</reference>
<keyword evidence="1" id="KW-0812">Transmembrane</keyword>
<keyword evidence="1" id="KW-1133">Transmembrane helix</keyword>
<dbReference type="Proteomes" id="UP001175211">
    <property type="component" value="Unassembled WGS sequence"/>
</dbReference>
<protein>
    <submittedName>
        <fullName evidence="2">Uncharacterized protein</fullName>
    </submittedName>
</protein>
<accession>A0AA39NEX5</accession>
<evidence type="ECO:0000256" key="1">
    <source>
        <dbReference type="SAM" id="Phobius"/>
    </source>
</evidence>